<keyword evidence="1" id="KW-0175">Coiled coil</keyword>
<reference evidence="3 4" key="1">
    <citation type="submission" date="2018-05" db="EMBL/GenBank/DDBJ databases">
        <title>Draft genome sequence of Scytalidium lignicola DSM 105466, a ubiquitous saprotrophic fungus.</title>
        <authorList>
            <person name="Buettner E."/>
            <person name="Gebauer A.M."/>
            <person name="Hofrichter M."/>
            <person name="Liers C."/>
            <person name="Kellner H."/>
        </authorList>
    </citation>
    <scope>NUCLEOTIDE SEQUENCE [LARGE SCALE GENOMIC DNA]</scope>
    <source>
        <strain evidence="3 4">DSM 105466</strain>
    </source>
</reference>
<dbReference type="STRING" id="5539.A0A3E2HF17"/>
<feature type="non-terminal residue" evidence="3">
    <location>
        <position position="1"/>
    </location>
</feature>
<evidence type="ECO:0000256" key="2">
    <source>
        <dbReference type="SAM" id="MobiDB-lite"/>
    </source>
</evidence>
<dbReference type="Proteomes" id="UP000258309">
    <property type="component" value="Unassembled WGS sequence"/>
</dbReference>
<feature type="non-terminal residue" evidence="3">
    <location>
        <position position="528"/>
    </location>
</feature>
<organism evidence="3 4">
    <name type="scientific">Scytalidium lignicola</name>
    <name type="common">Hyphomycete</name>
    <dbReference type="NCBI Taxonomy" id="5539"/>
    <lineage>
        <taxon>Eukaryota</taxon>
        <taxon>Fungi</taxon>
        <taxon>Dikarya</taxon>
        <taxon>Ascomycota</taxon>
        <taxon>Pezizomycotina</taxon>
        <taxon>Leotiomycetes</taxon>
        <taxon>Leotiomycetes incertae sedis</taxon>
        <taxon>Scytalidium</taxon>
    </lineage>
</organism>
<dbReference type="OrthoDB" id="5328813at2759"/>
<name>A0A3E2HF17_SCYLI</name>
<dbReference type="OMA" id="DENGGHM"/>
<feature type="compositionally biased region" description="Basic residues" evidence="2">
    <location>
        <begin position="9"/>
        <end position="18"/>
    </location>
</feature>
<comment type="caution">
    <text evidence="3">The sequence shown here is derived from an EMBL/GenBank/DDBJ whole genome shotgun (WGS) entry which is preliminary data.</text>
</comment>
<feature type="region of interest" description="Disordered" evidence="2">
    <location>
        <begin position="1"/>
        <end position="92"/>
    </location>
</feature>
<evidence type="ECO:0000313" key="4">
    <source>
        <dbReference type="Proteomes" id="UP000258309"/>
    </source>
</evidence>
<feature type="coiled-coil region" evidence="1">
    <location>
        <begin position="94"/>
        <end position="121"/>
    </location>
</feature>
<evidence type="ECO:0000313" key="3">
    <source>
        <dbReference type="EMBL" id="RFU31989.1"/>
    </source>
</evidence>
<evidence type="ECO:0000256" key="1">
    <source>
        <dbReference type="SAM" id="Coils"/>
    </source>
</evidence>
<gene>
    <name evidence="3" type="ORF">B7463_g4391</name>
</gene>
<keyword evidence="4" id="KW-1185">Reference proteome</keyword>
<dbReference type="AlphaFoldDB" id="A0A3E2HF17"/>
<feature type="compositionally biased region" description="Low complexity" evidence="2">
    <location>
        <begin position="50"/>
        <end position="65"/>
    </location>
</feature>
<proteinExistence type="predicted"/>
<sequence>MSGIDRKSHPPRAVHRVSGKSPIAAPPRVALQGRSSKTASELHHLDEGLTSSSTSSTTSTPTDGAPVGGGGRAGTSMSNRSDDSEQLLESGAKMDARDKKIIELEKELSIMEEEFQRELTQLSIKLTNESETATFWQQKHSALNQTFLKTDAELRLLRQEINALQSQSKEERERDRDRDIKTRISSLILDRDAFREAYNEAMGELKGMESTIRSLQGQVAGLKSFVSTSSKMDEQVADEVFGESMRKLGNGLQNWVITNFRRAKIDVGKASEEVKEELLELIPTYEAIAATSRIHLIQSIVSRLFVRFIFESYFVGLSDEQADQLKNVEKLMSGFGSTESLNQWRSITLVMFRKGGLEKMEKETAAVMEKLVYQINHIMDSISDVQKSEARDQPLKAMITNAIDLSRLLRIQKAVFSIVMPSIEEHQRTMFDVESMEDIGGEDEDTLQEKEIFCVTFPGIVKIGDENGEHTHLRNIVAKAKSLNSSGLPIQPNDNRSMKVEVLVKEAQFLGLSDMVWEDGLLHKHILQ</sequence>
<accession>A0A3E2HF17</accession>
<protein>
    <submittedName>
        <fullName evidence="3">Uncharacterized protein</fullName>
    </submittedName>
</protein>
<dbReference type="EMBL" id="NCSJ02000064">
    <property type="protein sequence ID" value="RFU31989.1"/>
    <property type="molecule type" value="Genomic_DNA"/>
</dbReference>
<feature type="coiled-coil region" evidence="1">
    <location>
        <begin position="147"/>
        <end position="174"/>
    </location>
</feature>